<name>A0A5B7DL37_PORTR</name>
<feature type="chain" id="PRO_5023037046" description="Secreted protein" evidence="1">
    <location>
        <begin position="20"/>
        <end position="130"/>
    </location>
</feature>
<keyword evidence="1" id="KW-0732">Signal</keyword>
<evidence type="ECO:0000313" key="2">
    <source>
        <dbReference type="EMBL" id="MPC21734.1"/>
    </source>
</evidence>
<accession>A0A5B7DL37</accession>
<comment type="caution">
    <text evidence="2">The sequence shown here is derived from an EMBL/GenBank/DDBJ whole genome shotgun (WGS) entry which is preliminary data.</text>
</comment>
<proteinExistence type="predicted"/>
<evidence type="ECO:0008006" key="4">
    <source>
        <dbReference type="Google" id="ProtNLM"/>
    </source>
</evidence>
<dbReference type="Proteomes" id="UP000324222">
    <property type="component" value="Unassembled WGS sequence"/>
</dbReference>
<protein>
    <recommendedName>
        <fullName evidence="4">Secreted protein</fullName>
    </recommendedName>
</protein>
<dbReference type="AlphaFoldDB" id="A0A5B7DL37"/>
<organism evidence="2 3">
    <name type="scientific">Portunus trituberculatus</name>
    <name type="common">Swimming crab</name>
    <name type="synonym">Neptunus trituberculatus</name>
    <dbReference type="NCBI Taxonomy" id="210409"/>
    <lineage>
        <taxon>Eukaryota</taxon>
        <taxon>Metazoa</taxon>
        <taxon>Ecdysozoa</taxon>
        <taxon>Arthropoda</taxon>
        <taxon>Crustacea</taxon>
        <taxon>Multicrustacea</taxon>
        <taxon>Malacostraca</taxon>
        <taxon>Eumalacostraca</taxon>
        <taxon>Eucarida</taxon>
        <taxon>Decapoda</taxon>
        <taxon>Pleocyemata</taxon>
        <taxon>Brachyura</taxon>
        <taxon>Eubrachyura</taxon>
        <taxon>Portunoidea</taxon>
        <taxon>Portunidae</taxon>
        <taxon>Portuninae</taxon>
        <taxon>Portunus</taxon>
    </lineage>
</organism>
<sequence length="130" mass="14014">MMINARELLIDSLVASCLALAALRSLLPHRRQTEYCSCLPPASPSSTWEHLRTGGALGEGRFGAGVLKGRIWLDWGIREAWGGVAVAGDTVQQHGEIIAATLCSSTRDGRFFFLSPLLTSHSPLWPGLAD</sequence>
<keyword evidence="3" id="KW-1185">Reference proteome</keyword>
<dbReference type="EMBL" id="VSRR010001009">
    <property type="protein sequence ID" value="MPC21734.1"/>
    <property type="molecule type" value="Genomic_DNA"/>
</dbReference>
<feature type="signal peptide" evidence="1">
    <location>
        <begin position="1"/>
        <end position="19"/>
    </location>
</feature>
<evidence type="ECO:0000256" key="1">
    <source>
        <dbReference type="SAM" id="SignalP"/>
    </source>
</evidence>
<gene>
    <name evidence="2" type="ORF">E2C01_014729</name>
</gene>
<reference evidence="2 3" key="1">
    <citation type="submission" date="2019-05" db="EMBL/GenBank/DDBJ databases">
        <title>Another draft genome of Portunus trituberculatus and its Hox gene families provides insights of decapod evolution.</title>
        <authorList>
            <person name="Jeong J.-H."/>
            <person name="Song I."/>
            <person name="Kim S."/>
            <person name="Choi T."/>
            <person name="Kim D."/>
            <person name="Ryu S."/>
            <person name="Kim W."/>
        </authorList>
    </citation>
    <scope>NUCLEOTIDE SEQUENCE [LARGE SCALE GENOMIC DNA]</scope>
    <source>
        <tissue evidence="2">Muscle</tissue>
    </source>
</reference>
<evidence type="ECO:0000313" key="3">
    <source>
        <dbReference type="Proteomes" id="UP000324222"/>
    </source>
</evidence>